<feature type="chain" id="PRO_5008445705" description="RND transporter" evidence="2">
    <location>
        <begin position="27"/>
        <end position="485"/>
    </location>
</feature>
<feature type="signal peptide" evidence="2">
    <location>
        <begin position="1"/>
        <end position="26"/>
    </location>
</feature>
<organism evidence="4 5">
    <name type="scientific">Marinobacterium aestuarii</name>
    <dbReference type="NCBI Taxonomy" id="1821621"/>
    <lineage>
        <taxon>Bacteria</taxon>
        <taxon>Pseudomonadati</taxon>
        <taxon>Pseudomonadota</taxon>
        <taxon>Gammaproteobacteria</taxon>
        <taxon>Oceanospirillales</taxon>
        <taxon>Oceanospirillaceae</taxon>
        <taxon>Marinobacterium</taxon>
    </lineage>
</organism>
<comment type="subcellular location">
    <subcellularLocation>
        <location evidence="2">Cell outer membrane</location>
        <topology evidence="2">Lipid-anchor</topology>
    </subcellularLocation>
</comment>
<dbReference type="RefSeq" id="WP_067376443.1">
    <property type="nucleotide sequence ID" value="NZ_CP015839.1"/>
</dbReference>
<dbReference type="EMBL" id="CP015839">
    <property type="protein sequence ID" value="ANG61037.1"/>
    <property type="molecule type" value="Genomic_DNA"/>
</dbReference>
<evidence type="ECO:0000256" key="1">
    <source>
        <dbReference type="ARBA" id="ARBA00007613"/>
    </source>
</evidence>
<dbReference type="PROSITE" id="PS51257">
    <property type="entry name" value="PROKAR_LIPOPROTEIN"/>
    <property type="match status" value="1"/>
</dbReference>
<name>A0A1A9ET48_9GAMM</name>
<protein>
    <recommendedName>
        <fullName evidence="6">RND transporter</fullName>
    </recommendedName>
</protein>
<proteinExistence type="inferred from homology"/>
<keyword evidence="2" id="KW-0472">Membrane</keyword>
<dbReference type="SUPFAM" id="SSF56954">
    <property type="entry name" value="Outer membrane efflux proteins (OEP)"/>
    <property type="match status" value="1"/>
</dbReference>
<keyword evidence="2" id="KW-0564">Palmitate</keyword>
<dbReference type="Proteomes" id="UP000078070">
    <property type="component" value="Chromosome"/>
</dbReference>
<dbReference type="GO" id="GO:0009279">
    <property type="term" value="C:cell outer membrane"/>
    <property type="evidence" value="ECO:0007669"/>
    <property type="project" value="UniProtKB-SubCell"/>
</dbReference>
<dbReference type="OrthoDB" id="9770517at2"/>
<evidence type="ECO:0000313" key="5">
    <source>
        <dbReference type="Proteomes" id="UP000078070"/>
    </source>
</evidence>
<gene>
    <name evidence="4" type="ORF">A8C75_00250</name>
</gene>
<dbReference type="Gene3D" id="2.20.200.10">
    <property type="entry name" value="Outer membrane efflux proteins (OEP)"/>
    <property type="match status" value="1"/>
</dbReference>
<dbReference type="NCBIfam" id="TIGR01845">
    <property type="entry name" value="outer_NodT"/>
    <property type="match status" value="1"/>
</dbReference>
<evidence type="ECO:0000313" key="4">
    <source>
        <dbReference type="EMBL" id="ANG61037.1"/>
    </source>
</evidence>
<keyword evidence="2" id="KW-0812">Transmembrane</keyword>
<keyword evidence="5" id="KW-1185">Reference proteome</keyword>
<keyword evidence="2" id="KW-0732">Signal</keyword>
<keyword evidence="3" id="KW-0175">Coiled coil</keyword>
<dbReference type="Pfam" id="PF02321">
    <property type="entry name" value="OEP"/>
    <property type="match status" value="2"/>
</dbReference>
<keyword evidence="2" id="KW-1134">Transmembrane beta strand</keyword>
<dbReference type="STRING" id="1821621.A8C75_00250"/>
<dbReference type="InterPro" id="IPR010131">
    <property type="entry name" value="MdtP/NodT-like"/>
</dbReference>
<evidence type="ECO:0000256" key="2">
    <source>
        <dbReference type="RuleBase" id="RU362097"/>
    </source>
</evidence>
<reference evidence="5" key="1">
    <citation type="submission" date="2016-05" db="EMBL/GenBank/DDBJ databases">
        <authorList>
            <person name="Baek K."/>
            <person name="Yang S.-J."/>
        </authorList>
    </citation>
    <scope>NUCLEOTIDE SEQUENCE [LARGE SCALE GENOMIC DNA]</scope>
    <source>
        <strain evidence="5">ST58-10</strain>
    </source>
</reference>
<dbReference type="AlphaFoldDB" id="A0A1A9ET48"/>
<comment type="similarity">
    <text evidence="1 2">Belongs to the outer membrane factor (OMF) (TC 1.B.17) family.</text>
</comment>
<keyword evidence="2" id="KW-0449">Lipoprotein</keyword>
<reference evidence="4 5" key="2">
    <citation type="journal article" date="2018" name="Int. J. Syst. Evol. Microbiol.">
        <title>Marinobacterium aestuarii sp. nov., a benzene-degrading marine bacterium isolated from estuary sediment.</title>
        <authorList>
            <person name="Bae S.S."/>
            <person name="Jung J."/>
            <person name="Chung D."/>
            <person name="Baek K."/>
        </authorList>
    </citation>
    <scope>NUCLEOTIDE SEQUENCE [LARGE SCALE GENOMIC DNA]</scope>
    <source>
        <strain evidence="4 5">ST58-10</strain>
    </source>
</reference>
<dbReference type="KEGG" id="mars:A8C75_00250"/>
<dbReference type="InterPro" id="IPR003423">
    <property type="entry name" value="OMP_efflux"/>
</dbReference>
<sequence length="485" mass="52200">MFKLRPLLYSSLLSLLLAGCSSGVIRTDTLSSEFPDQWQSAGTENEEPAPGWLQSLADPTLESLVHEALVGSYSLAEQRALVRQAEQSLVITGAPLYPELEFDFDAGRSGNGSGNGVSSLDADLSLGWELDLWGKLSDSEREATLTLAARRADLAGARLALASDLASAWFELQTVEQRLVLFSRRLSNLEQNLEIIESGYRLGLGSALDVYLARNDVQSEQARVAEQRQSRTEAVRSLQLLLGRYPDGRWEPLDALPVLDSALPAGVPGTLLRRRPDLTSSWMALLAADAALAVAHKQRFPSLTISASLGDSASRLSDLLGGSLAWSLASGLTQPLFNAGRLKAGEAQAQARVEQLEQQYLGLVFSAFAEVETALSRASALQQQYEQYLQAERNALLAEELAFAQYRKGLVEYNTVLEAQRRSLDAQSTVIGLRADLLTNRVALYRALGGDFAPAEASPDTAAALSPVAALPSIPSATLSGDQDA</sequence>
<feature type="coiled-coil region" evidence="3">
    <location>
        <begin position="339"/>
        <end position="391"/>
    </location>
</feature>
<dbReference type="Gene3D" id="1.20.1600.10">
    <property type="entry name" value="Outer membrane efflux proteins (OEP)"/>
    <property type="match status" value="1"/>
</dbReference>
<dbReference type="PANTHER" id="PTHR30203">
    <property type="entry name" value="OUTER MEMBRANE CATION EFFLUX PROTEIN"/>
    <property type="match status" value="1"/>
</dbReference>
<evidence type="ECO:0008006" key="6">
    <source>
        <dbReference type="Google" id="ProtNLM"/>
    </source>
</evidence>
<accession>A0A1A9ET48</accession>
<dbReference type="GO" id="GO:0015562">
    <property type="term" value="F:efflux transmembrane transporter activity"/>
    <property type="evidence" value="ECO:0007669"/>
    <property type="project" value="InterPro"/>
</dbReference>
<evidence type="ECO:0000256" key="3">
    <source>
        <dbReference type="SAM" id="Coils"/>
    </source>
</evidence>